<dbReference type="EMBL" id="FUZQ01000001">
    <property type="protein sequence ID" value="SKC38319.1"/>
    <property type="molecule type" value="Genomic_DNA"/>
</dbReference>
<dbReference type="PANTHER" id="PTHR23416">
    <property type="entry name" value="SIALIC ACID SYNTHASE-RELATED"/>
    <property type="match status" value="1"/>
</dbReference>
<proteinExistence type="inferred from homology"/>
<reference evidence="4 5" key="1">
    <citation type="submission" date="2017-02" db="EMBL/GenBank/DDBJ databases">
        <authorList>
            <person name="Peterson S.W."/>
        </authorList>
    </citation>
    <scope>NUCLEOTIDE SEQUENCE [LARGE SCALE GENOMIC DNA]</scope>
    <source>
        <strain evidence="4 5">DSM 21481</strain>
    </source>
</reference>
<dbReference type="Pfam" id="PF00132">
    <property type="entry name" value="Hexapep"/>
    <property type="match status" value="1"/>
</dbReference>
<comment type="similarity">
    <text evidence="1">Belongs to the transferase hexapeptide repeat family.</text>
</comment>
<dbReference type="AlphaFoldDB" id="A0A1T5IGQ9"/>
<dbReference type="SUPFAM" id="SSF51161">
    <property type="entry name" value="Trimeric LpxA-like enzymes"/>
    <property type="match status" value="1"/>
</dbReference>
<dbReference type="STRING" id="526729.SAMN04324258_0496"/>
<dbReference type="InterPro" id="IPR051159">
    <property type="entry name" value="Hexapeptide_acetyltransf"/>
</dbReference>
<keyword evidence="2 4" id="KW-0808">Transferase</keyword>
<evidence type="ECO:0000256" key="3">
    <source>
        <dbReference type="ARBA" id="ARBA00022737"/>
    </source>
</evidence>
<dbReference type="PROSITE" id="PS00101">
    <property type="entry name" value="HEXAPEP_TRANSFERASES"/>
    <property type="match status" value="1"/>
</dbReference>
<dbReference type="GO" id="GO:0008374">
    <property type="term" value="F:O-acyltransferase activity"/>
    <property type="evidence" value="ECO:0007669"/>
    <property type="project" value="TreeGrafter"/>
</dbReference>
<dbReference type="CDD" id="cd03357">
    <property type="entry name" value="LbH_MAT_GAT"/>
    <property type="match status" value="1"/>
</dbReference>
<accession>A0A1T5IGQ9</accession>
<dbReference type="InterPro" id="IPR011004">
    <property type="entry name" value="Trimer_LpxA-like_sf"/>
</dbReference>
<keyword evidence="3" id="KW-0677">Repeat</keyword>
<sequence>MRIHGPEFRAMSERVLRATELTSRLNVLPFDDEAGKAELFAQLLGRPLPPRVTVYPPFYTDHGLNLDVAEGVFVNQNCTFLDYAGIRLAERVMVAPRVTFITVGHPVDTDDRKVWLTGGPIDVAENVWIGAGATILPGVSIGRDSVIAAGSVVADDVPPRSLVTGGKAAVRRTW</sequence>
<dbReference type="PANTHER" id="PTHR23416:SF23">
    <property type="entry name" value="ACETYLTRANSFERASE C18B11.09C-RELATED"/>
    <property type="match status" value="1"/>
</dbReference>
<dbReference type="Proteomes" id="UP000189777">
    <property type="component" value="Unassembled WGS sequence"/>
</dbReference>
<evidence type="ECO:0000313" key="4">
    <source>
        <dbReference type="EMBL" id="SKC38319.1"/>
    </source>
</evidence>
<organism evidence="4 5">
    <name type="scientific">Krasilnikoviella flava</name>
    <dbReference type="NCBI Taxonomy" id="526729"/>
    <lineage>
        <taxon>Bacteria</taxon>
        <taxon>Bacillati</taxon>
        <taxon>Actinomycetota</taxon>
        <taxon>Actinomycetes</taxon>
        <taxon>Micrococcales</taxon>
        <taxon>Promicromonosporaceae</taxon>
        <taxon>Krasilnikoviella</taxon>
    </lineage>
</organism>
<dbReference type="GO" id="GO:0005829">
    <property type="term" value="C:cytosol"/>
    <property type="evidence" value="ECO:0007669"/>
    <property type="project" value="TreeGrafter"/>
</dbReference>
<dbReference type="Gene3D" id="2.160.10.10">
    <property type="entry name" value="Hexapeptide repeat proteins"/>
    <property type="match status" value="1"/>
</dbReference>
<gene>
    <name evidence="4" type="ORF">SAMN04324258_0496</name>
</gene>
<dbReference type="InterPro" id="IPR001451">
    <property type="entry name" value="Hexapep"/>
</dbReference>
<evidence type="ECO:0000313" key="5">
    <source>
        <dbReference type="Proteomes" id="UP000189777"/>
    </source>
</evidence>
<evidence type="ECO:0000256" key="1">
    <source>
        <dbReference type="ARBA" id="ARBA00007274"/>
    </source>
</evidence>
<name>A0A1T5IGQ9_9MICO</name>
<dbReference type="InterPro" id="IPR018357">
    <property type="entry name" value="Hexapep_transf_CS"/>
</dbReference>
<protein>
    <submittedName>
        <fullName evidence="4">Acetyltransferase (Isoleucine patch superfamily)</fullName>
    </submittedName>
</protein>
<keyword evidence="5" id="KW-1185">Reference proteome</keyword>
<evidence type="ECO:0000256" key="2">
    <source>
        <dbReference type="ARBA" id="ARBA00022679"/>
    </source>
</evidence>